<dbReference type="eggNOG" id="KOG2761">
    <property type="taxonomic scope" value="Eukaryota"/>
</dbReference>
<evidence type="ECO:0000259" key="4">
    <source>
        <dbReference type="PROSITE" id="PS50848"/>
    </source>
</evidence>
<evidence type="ECO:0000256" key="2">
    <source>
        <dbReference type="ARBA" id="ARBA00023242"/>
    </source>
</evidence>
<evidence type="ECO:0000256" key="3">
    <source>
        <dbReference type="SAM" id="MobiDB-lite"/>
    </source>
</evidence>
<dbReference type="CDD" id="cd08870">
    <property type="entry name" value="START_STARD2_7-like"/>
    <property type="match status" value="1"/>
</dbReference>
<feature type="region of interest" description="Disordered" evidence="3">
    <location>
        <begin position="58"/>
        <end position="77"/>
    </location>
</feature>
<dbReference type="HOGENOM" id="CLU_036351_1_0_1"/>
<dbReference type="GO" id="GO:0008289">
    <property type="term" value="F:lipid binding"/>
    <property type="evidence" value="ECO:0007669"/>
    <property type="project" value="InterPro"/>
</dbReference>
<dbReference type="SUPFAM" id="SSF55961">
    <property type="entry name" value="Bet v1-like"/>
    <property type="match status" value="1"/>
</dbReference>
<reference evidence="5" key="2">
    <citation type="submission" date="2018-05" db="EMBL/GenBank/DDBJ databases">
        <title>OpunRS2 (Oryza punctata Reference Sequence Version 2).</title>
        <authorList>
            <person name="Zhang J."/>
            <person name="Kudrna D."/>
            <person name="Lee S."/>
            <person name="Talag J."/>
            <person name="Welchert J."/>
            <person name="Wing R.A."/>
        </authorList>
    </citation>
    <scope>NUCLEOTIDE SEQUENCE [LARGE SCALE GENOMIC DNA]</scope>
</reference>
<reference evidence="5" key="1">
    <citation type="submission" date="2015-04" db="UniProtKB">
        <authorList>
            <consortium name="EnsemblPlants"/>
        </authorList>
    </citation>
    <scope>IDENTIFICATION</scope>
</reference>
<dbReference type="AlphaFoldDB" id="A0A0E0KMA5"/>
<dbReference type="Gene3D" id="3.30.530.20">
    <property type="match status" value="1"/>
</dbReference>
<dbReference type="GO" id="GO:0005634">
    <property type="term" value="C:nucleus"/>
    <property type="evidence" value="ECO:0007669"/>
    <property type="project" value="UniProtKB-SubCell"/>
</dbReference>
<dbReference type="PANTHER" id="PTHR19308">
    <property type="entry name" value="PHOSPHATIDYLCHOLINE TRANSFER PROTEIN"/>
    <property type="match status" value="1"/>
</dbReference>
<dbReference type="PANTHER" id="PTHR19308:SF39">
    <property type="entry name" value="PHOSPHATIDYLCHOLINE TRANSFER PROTEIN"/>
    <property type="match status" value="1"/>
</dbReference>
<name>A0A0E0KMA5_ORYPU</name>
<dbReference type="STRING" id="4537.A0A0E0KMA5"/>
<comment type="subcellular location">
    <subcellularLocation>
        <location evidence="1">Nucleus</location>
    </subcellularLocation>
</comment>
<dbReference type="InterPro" id="IPR051213">
    <property type="entry name" value="START_lipid_transfer"/>
</dbReference>
<dbReference type="InterPro" id="IPR023393">
    <property type="entry name" value="START-like_dom_sf"/>
</dbReference>
<dbReference type="PROSITE" id="PS50848">
    <property type="entry name" value="START"/>
    <property type="match status" value="1"/>
</dbReference>
<dbReference type="InterPro" id="IPR002913">
    <property type="entry name" value="START_lipid-bd_dom"/>
</dbReference>
<dbReference type="Gramene" id="OPUNC04G01070.1">
    <property type="protein sequence ID" value="OPUNC04G01070.1"/>
    <property type="gene ID" value="OPUNC04G01070"/>
</dbReference>
<protein>
    <recommendedName>
        <fullName evidence="4">START domain-containing protein</fullName>
    </recommendedName>
</protein>
<dbReference type="Proteomes" id="UP000026962">
    <property type="component" value="Chromosome 4"/>
</dbReference>
<feature type="domain" description="START" evidence="4">
    <location>
        <begin position="119"/>
        <end position="310"/>
    </location>
</feature>
<dbReference type="GO" id="GO:0005737">
    <property type="term" value="C:cytoplasm"/>
    <property type="evidence" value="ECO:0007669"/>
    <property type="project" value="UniProtKB-ARBA"/>
</dbReference>
<evidence type="ECO:0000313" key="6">
    <source>
        <dbReference type="Proteomes" id="UP000026962"/>
    </source>
</evidence>
<accession>A0A0E0KMA5</accession>
<keyword evidence="6" id="KW-1185">Reference proteome</keyword>
<dbReference type="FunFam" id="3.30.530.20:FF:000006">
    <property type="entry name" value="StAR-related lipid transfer protein 7, mitochondrial"/>
    <property type="match status" value="1"/>
</dbReference>
<keyword evidence="2" id="KW-0539">Nucleus</keyword>
<sequence>MSALLDLLMGVFRQPTLGGVALELASLAAPLWLAALLGLLIGWAWRPRWALAVVGDTEHAPPVTPAPPPPRAADDSCRKNELVPVVPRAAEEDEGLAVDTGDLMHLRRLVEEKDGGTSWIHMMDKTLPTMRYQAWRRDPEGGPTQYRSSTIFEDASPEVVRDFFWDDEFRIKNTWDDMLLQHETLEECTKTGTMVLRWVRKFPFFCSDREYIIGRRIWASGKTYYCVTKGVPRPSVPRRNKPRRVDVYYSSWCIRPVESRNGDGSMTACEVLLFHHEDMGIPREIAKLGVRQGMWGCVKRIEPGLRAYQIARTAGEPLSKYAAVAHVNTKVDPDELITAEDKTEASSTNNAEAEKPNHWTGNIPKVLLVGGAVALACTFDHGLLTKAVIFGGLQDQEGDKEMKSDPDEQFSAYHPEMVCIQKVPHNVIVVPIQQMVQIKPFLQFRYCHCCIFWARLSILDQFMKRSSSRRKGVFV</sequence>
<dbReference type="OMA" id="KPKWATI"/>
<evidence type="ECO:0000256" key="1">
    <source>
        <dbReference type="ARBA" id="ARBA00004123"/>
    </source>
</evidence>
<feature type="compositionally biased region" description="Pro residues" evidence="3">
    <location>
        <begin position="62"/>
        <end position="71"/>
    </location>
</feature>
<proteinExistence type="predicted"/>
<evidence type="ECO:0000313" key="5">
    <source>
        <dbReference type="EnsemblPlants" id="OPUNC04G01070.1"/>
    </source>
</evidence>
<dbReference type="EnsemblPlants" id="OPUNC04G01070.1">
    <property type="protein sequence ID" value="OPUNC04G01070.1"/>
    <property type="gene ID" value="OPUNC04G01070"/>
</dbReference>
<organism evidence="5">
    <name type="scientific">Oryza punctata</name>
    <name type="common">Red rice</name>
    <dbReference type="NCBI Taxonomy" id="4537"/>
    <lineage>
        <taxon>Eukaryota</taxon>
        <taxon>Viridiplantae</taxon>
        <taxon>Streptophyta</taxon>
        <taxon>Embryophyta</taxon>
        <taxon>Tracheophyta</taxon>
        <taxon>Spermatophyta</taxon>
        <taxon>Magnoliopsida</taxon>
        <taxon>Liliopsida</taxon>
        <taxon>Poales</taxon>
        <taxon>Poaceae</taxon>
        <taxon>BOP clade</taxon>
        <taxon>Oryzoideae</taxon>
        <taxon>Oryzeae</taxon>
        <taxon>Oryzinae</taxon>
        <taxon>Oryza</taxon>
    </lineage>
</organism>